<dbReference type="Proteomes" id="UP000316649">
    <property type="component" value="Unassembled WGS sequence"/>
</dbReference>
<dbReference type="AlphaFoldDB" id="A0A558DNG7"/>
<dbReference type="InterPro" id="IPR037035">
    <property type="entry name" value="GK-like_C_sf"/>
</dbReference>
<dbReference type="GO" id="GO:0005737">
    <property type="term" value="C:cytoplasm"/>
    <property type="evidence" value="ECO:0007669"/>
    <property type="project" value="TreeGrafter"/>
</dbReference>
<dbReference type="Pfam" id="PF13660">
    <property type="entry name" value="DUF4147"/>
    <property type="match status" value="1"/>
</dbReference>
<dbReference type="EMBL" id="VMNH01000011">
    <property type="protein sequence ID" value="TVO74232.1"/>
    <property type="molecule type" value="Genomic_DNA"/>
</dbReference>
<dbReference type="OrthoDB" id="9766552at2"/>
<proteinExistence type="predicted"/>
<dbReference type="RefSeq" id="WP_144359063.1">
    <property type="nucleotide sequence ID" value="NZ_VMNH01000011.1"/>
</dbReference>
<feature type="domain" description="MOFRL" evidence="1">
    <location>
        <begin position="298"/>
        <end position="403"/>
    </location>
</feature>
<dbReference type="Gene3D" id="3.40.50.10180">
    <property type="entry name" value="Glycerate kinase, MOFRL-like N-terminal domain"/>
    <property type="match status" value="1"/>
</dbReference>
<dbReference type="InterPro" id="IPR038614">
    <property type="entry name" value="GK_N_sf"/>
</dbReference>
<feature type="domain" description="MOFRL-associated" evidence="2">
    <location>
        <begin position="11"/>
        <end position="215"/>
    </location>
</feature>
<protein>
    <submittedName>
        <fullName evidence="3">DUF4147 domain-containing protein</fullName>
    </submittedName>
</protein>
<accession>A0A558DNG7</accession>
<evidence type="ECO:0000259" key="2">
    <source>
        <dbReference type="Pfam" id="PF13660"/>
    </source>
</evidence>
<name>A0A558DNG7_9GAMM</name>
<gene>
    <name evidence="3" type="ORF">FHP88_10710</name>
</gene>
<evidence type="ECO:0000313" key="3">
    <source>
        <dbReference type="EMBL" id="TVO74232.1"/>
    </source>
</evidence>
<organism evidence="3 4">
    <name type="scientific">Sedimenticola selenatireducens</name>
    <dbReference type="NCBI Taxonomy" id="191960"/>
    <lineage>
        <taxon>Bacteria</taxon>
        <taxon>Pseudomonadati</taxon>
        <taxon>Pseudomonadota</taxon>
        <taxon>Gammaproteobacteria</taxon>
        <taxon>Chromatiales</taxon>
        <taxon>Sedimenticolaceae</taxon>
        <taxon>Sedimenticola</taxon>
    </lineage>
</organism>
<dbReference type="InterPro" id="IPR025286">
    <property type="entry name" value="MOFRL_assoc_dom"/>
</dbReference>
<dbReference type="InterPro" id="IPR039760">
    <property type="entry name" value="MOFRL_protein"/>
</dbReference>
<comment type="caution">
    <text evidence="3">The sequence shown here is derived from an EMBL/GenBank/DDBJ whole genome shotgun (WGS) entry which is preliminary data.</text>
</comment>
<dbReference type="GO" id="GO:0008887">
    <property type="term" value="F:glycerate kinase activity"/>
    <property type="evidence" value="ECO:0007669"/>
    <property type="project" value="InterPro"/>
</dbReference>
<dbReference type="PANTHER" id="PTHR12227:SF0">
    <property type="entry name" value="GLYCERATE KINASE"/>
    <property type="match status" value="1"/>
</dbReference>
<evidence type="ECO:0000259" key="1">
    <source>
        <dbReference type="Pfam" id="PF05161"/>
    </source>
</evidence>
<reference evidence="3 4" key="1">
    <citation type="submission" date="2019-07" db="EMBL/GenBank/DDBJ databases">
        <title>The pathways for chlorine oxyanion respiration interact through the shared metabolite chlorate.</title>
        <authorList>
            <person name="Barnum T.P."/>
            <person name="Cheng Y."/>
            <person name="Hill K.A."/>
            <person name="Lucas L.N."/>
            <person name="Carlson H.K."/>
            <person name="Coates J.D."/>
        </authorList>
    </citation>
    <scope>NUCLEOTIDE SEQUENCE [LARGE SCALE GENOMIC DNA]</scope>
    <source>
        <strain evidence="3 4">BK-1</strain>
    </source>
</reference>
<dbReference type="Gene3D" id="3.40.1480.10">
    <property type="entry name" value="MOFRL domain"/>
    <property type="match status" value="1"/>
</dbReference>
<dbReference type="SUPFAM" id="SSF82544">
    <property type="entry name" value="GckA/TtuD-like"/>
    <property type="match status" value="1"/>
</dbReference>
<keyword evidence="4" id="KW-1185">Reference proteome</keyword>
<dbReference type="InterPro" id="IPR007835">
    <property type="entry name" value="MOFRL"/>
</dbReference>
<dbReference type="Pfam" id="PF05161">
    <property type="entry name" value="MOFRL"/>
    <property type="match status" value="1"/>
</dbReference>
<evidence type="ECO:0000313" key="4">
    <source>
        <dbReference type="Proteomes" id="UP000316649"/>
    </source>
</evidence>
<sequence>MLDIARARIDLLTVFQAGLARVDGRECVKETLKTLQGNISLVAIGKAAQAMTQGAVDVLGHRVVDGLVISKPGHLDLDWLASKGLKGLQGGHPVPNASSLVAGEELVRYIEALPQDRQMVFLISGGASSLVERLRECVDLAHLQRINSWLLGSGLPIDAMNRVRKSISCIKGGGLINTLGGRPARVLLISDVPGDDPAVIGSGLLVPQQAAADDLQDLQLPDWLLECLPEPTDPAVEGLTHIQVDIVASLRMAREAAAEKARELGYVVSVYHAHIGGDVEVVGRRLAYELRDAWPGLYIWGGEPTIKLPEQPGRGGRNQHLALSVAGQIAGNRHVCFLSAGTDGGDGPGEDAGAVVDGATISRGSRASGLDYEVCLLKADSGTFLEASGDLINTGPTGTNVMDLMLGIKL</sequence>
<dbReference type="PANTHER" id="PTHR12227">
    <property type="entry name" value="GLYCERATE KINASE"/>
    <property type="match status" value="1"/>
</dbReference>